<reference evidence="2" key="1">
    <citation type="submission" date="2023-01" db="EMBL/GenBank/DDBJ databases">
        <title>Exophiala dermititidis isolated from Cystic Fibrosis Patient.</title>
        <authorList>
            <person name="Kurbessoian T."/>
            <person name="Crocker A."/>
            <person name="Murante D."/>
            <person name="Hogan D.A."/>
            <person name="Stajich J.E."/>
        </authorList>
    </citation>
    <scope>NUCLEOTIDE SEQUENCE</scope>
    <source>
        <strain evidence="2">Ex8</strain>
    </source>
</reference>
<feature type="compositionally biased region" description="Basic and acidic residues" evidence="1">
    <location>
        <begin position="632"/>
        <end position="660"/>
    </location>
</feature>
<evidence type="ECO:0000256" key="1">
    <source>
        <dbReference type="SAM" id="MobiDB-lite"/>
    </source>
</evidence>
<evidence type="ECO:0000313" key="2">
    <source>
        <dbReference type="EMBL" id="KAJ8991562.1"/>
    </source>
</evidence>
<dbReference type="AlphaFoldDB" id="A0AAN6IUX0"/>
<feature type="region of interest" description="Disordered" evidence="1">
    <location>
        <begin position="474"/>
        <end position="499"/>
    </location>
</feature>
<feature type="region of interest" description="Disordered" evidence="1">
    <location>
        <begin position="560"/>
        <end position="597"/>
    </location>
</feature>
<feature type="compositionally biased region" description="Polar residues" evidence="1">
    <location>
        <begin position="572"/>
        <end position="588"/>
    </location>
</feature>
<gene>
    <name evidence="2" type="ORF">HRR80_004892</name>
</gene>
<evidence type="ECO:0000313" key="3">
    <source>
        <dbReference type="Proteomes" id="UP001161757"/>
    </source>
</evidence>
<feature type="compositionally biased region" description="Polar residues" evidence="1">
    <location>
        <begin position="214"/>
        <end position="232"/>
    </location>
</feature>
<name>A0AAN6IUX0_EXODE</name>
<sequence>MRQLEQTGPRSLKGRTVLKAAMGGFRLRVQKGDRSPSPSMSFLAVSSSLLYKEEQDYIHQHYLPVQEWSSITDLLVLSPFRSFESESNQIDAMATAQSRLAGWSHSGRNGNGNGRNYKAVTTTIITPPAAATASSSTAASRKWYTRCLPGCVTGNHKSDINTDSDDDDDHHGAWTQQQVPVSVTQIDDFLSAGSSSSSISRQTMVVVGQYQPLSESSSNSKFQQPKASSTITGPIPECLEELPFEARPSTSLSKWFGEGEKENAQMETKKKNSGVAVSAATPSEISLCSTLSGSVVVNEWEKPFVVQQQQHQQSSHIETPDDFDRFRVTELDSRPVEFSAAAAAAAANAPELEAVVVDSTPIPVENHRFVAYPGRETKVSLDNYIPPMLQAGWAGGVPRMLIAGRPTVVEEVNRSTPNFCVYQGQYQQQQQQQQQAQPQSAQIIGAGSKSQEVEVPPRYSWPLVDFDQELFLDSNPAQGRRRHQEPRIPSLEFEEDEGHRGLGLGLGLEGQVAAAMMEKTQTRPRGRAVVVPGAFPNGSPISPLNEDDAAGIKGQGVYEMEASATSERKGPSPSQAPVQNAASQSMSPVSPMDDDNAVAVTGGSAVRVPVVKYHEYNWPRFSDVHEYQDPADEYSRRYRDRRRELRKRENGRENGKERVPVPKHSRIPRLQVGVHR</sequence>
<dbReference type="EMBL" id="JAJGCB010000008">
    <property type="protein sequence ID" value="KAJ8991562.1"/>
    <property type="molecule type" value="Genomic_DNA"/>
</dbReference>
<dbReference type="Proteomes" id="UP001161757">
    <property type="component" value="Unassembled WGS sequence"/>
</dbReference>
<feature type="region of interest" description="Disordered" evidence="1">
    <location>
        <begin position="158"/>
        <end position="179"/>
    </location>
</feature>
<organism evidence="2 3">
    <name type="scientific">Exophiala dermatitidis</name>
    <name type="common">Black yeast-like fungus</name>
    <name type="synonym">Wangiella dermatitidis</name>
    <dbReference type="NCBI Taxonomy" id="5970"/>
    <lineage>
        <taxon>Eukaryota</taxon>
        <taxon>Fungi</taxon>
        <taxon>Dikarya</taxon>
        <taxon>Ascomycota</taxon>
        <taxon>Pezizomycotina</taxon>
        <taxon>Eurotiomycetes</taxon>
        <taxon>Chaetothyriomycetidae</taxon>
        <taxon>Chaetothyriales</taxon>
        <taxon>Herpotrichiellaceae</taxon>
        <taxon>Exophiala</taxon>
    </lineage>
</organism>
<proteinExistence type="predicted"/>
<comment type="caution">
    <text evidence="2">The sequence shown here is derived from an EMBL/GenBank/DDBJ whole genome shotgun (WGS) entry which is preliminary data.</text>
</comment>
<feature type="region of interest" description="Disordered" evidence="1">
    <location>
        <begin position="214"/>
        <end position="234"/>
    </location>
</feature>
<protein>
    <submittedName>
        <fullName evidence="2">Uncharacterized protein</fullName>
    </submittedName>
</protein>
<accession>A0AAN6IUX0</accession>
<feature type="region of interest" description="Disordered" evidence="1">
    <location>
        <begin position="632"/>
        <end position="676"/>
    </location>
</feature>